<dbReference type="SUPFAM" id="SSF89796">
    <property type="entry name" value="CoA-transferase family III (CaiB/BaiF)"/>
    <property type="match status" value="1"/>
</dbReference>
<feature type="non-terminal residue" evidence="1">
    <location>
        <position position="165"/>
    </location>
</feature>
<dbReference type="InterPro" id="IPR023606">
    <property type="entry name" value="CoA-Trfase_III_dom_1_sf"/>
</dbReference>
<comment type="caution">
    <text evidence="1">The sequence shown here is derived from an EMBL/GenBank/DDBJ whole genome shotgun (WGS) entry which is preliminary data.</text>
</comment>
<keyword evidence="1" id="KW-0808">Transferase</keyword>
<dbReference type="Gene3D" id="3.40.50.10540">
    <property type="entry name" value="Crotonobetainyl-coa:carnitine coa-transferase, domain 1"/>
    <property type="match status" value="1"/>
</dbReference>
<accession>K1SK44</accession>
<dbReference type="Pfam" id="PF02515">
    <property type="entry name" value="CoA_transf_3"/>
    <property type="match status" value="1"/>
</dbReference>
<evidence type="ECO:0000313" key="1">
    <source>
        <dbReference type="EMBL" id="EKC47716.1"/>
    </source>
</evidence>
<proteinExistence type="predicted"/>
<dbReference type="AlphaFoldDB" id="K1SK44"/>
<dbReference type="EC" id="2.8.3.11" evidence="1"/>
<organism evidence="1">
    <name type="scientific">human gut metagenome</name>
    <dbReference type="NCBI Taxonomy" id="408170"/>
    <lineage>
        <taxon>unclassified sequences</taxon>
        <taxon>metagenomes</taxon>
        <taxon>organismal metagenomes</taxon>
    </lineage>
</organism>
<name>K1SK44_9ZZZZ</name>
<dbReference type="GO" id="GO:0047775">
    <property type="term" value="F:citramalate CoA-transferase activity"/>
    <property type="evidence" value="ECO:0007669"/>
    <property type="project" value="UniProtKB-EC"/>
</dbReference>
<dbReference type="EMBL" id="AJWY01013224">
    <property type="protein sequence ID" value="EKC47716.1"/>
    <property type="molecule type" value="Genomic_DNA"/>
</dbReference>
<reference evidence="1" key="1">
    <citation type="journal article" date="2013" name="Environ. Microbiol.">
        <title>Microbiota from the distal guts of lean and obese adolescents exhibit partial functional redundancy besides clear differences in community structure.</title>
        <authorList>
            <person name="Ferrer M."/>
            <person name="Ruiz A."/>
            <person name="Lanza F."/>
            <person name="Haange S.B."/>
            <person name="Oberbach A."/>
            <person name="Till H."/>
            <person name="Bargiela R."/>
            <person name="Campoy C."/>
            <person name="Segura M.T."/>
            <person name="Richter M."/>
            <person name="von Bergen M."/>
            <person name="Seifert J."/>
            <person name="Suarez A."/>
        </authorList>
    </citation>
    <scope>NUCLEOTIDE SEQUENCE</scope>
</reference>
<dbReference type="InterPro" id="IPR003673">
    <property type="entry name" value="CoA-Trfase_fam_III"/>
</dbReference>
<gene>
    <name evidence="1" type="ORF">LEA_19238</name>
</gene>
<dbReference type="Gene3D" id="3.30.1540.10">
    <property type="entry name" value="formyl-coa transferase, domain 3"/>
    <property type="match status" value="1"/>
</dbReference>
<protein>
    <submittedName>
        <fullName evidence="1">CoA-transferase family III</fullName>
        <ecNumber evidence="1">2.8.3.11</ecNumber>
    </submittedName>
</protein>
<sequence length="165" mass="17627">MYMNGTSPTSPPLKVNPYLSDYATAYNACICALSIMTNARITGEGDACDVSQYETMFRLLGSYPAEWFNKGYPGPGEPVKYRTGNVSDIAAGFSFYDCKDGGTIFIGMVGAGNTKKGYPLVGLPTPGDGTDPDFPEGMTGSLKSLPRGQRIEAAITKFCAERTVD</sequence>
<dbReference type="InterPro" id="IPR044855">
    <property type="entry name" value="CoA-Trfase_III_dom3_sf"/>
</dbReference>